<dbReference type="Proteomes" id="UP000481583">
    <property type="component" value="Unassembled WGS sequence"/>
</dbReference>
<comment type="caution">
    <text evidence="4">The sequence shown here is derived from an EMBL/GenBank/DDBJ whole genome shotgun (WGS) entry which is preliminary data.</text>
</comment>
<dbReference type="PANTHER" id="PTHR15462:SF8">
    <property type="entry name" value="SERINE PROTEASE"/>
    <property type="match status" value="1"/>
</dbReference>
<dbReference type="GO" id="GO:0006508">
    <property type="term" value="P:proteolysis"/>
    <property type="evidence" value="ECO:0007669"/>
    <property type="project" value="UniProtKB-KW"/>
</dbReference>
<evidence type="ECO:0000313" key="4">
    <source>
        <dbReference type="EMBL" id="NGN63529.1"/>
    </source>
</evidence>
<keyword evidence="4" id="KW-0645">Protease</keyword>
<gene>
    <name evidence="4" type="ORF">G5C51_06370</name>
</gene>
<dbReference type="Gene3D" id="2.40.10.10">
    <property type="entry name" value="Trypsin-like serine proteases"/>
    <property type="match status" value="2"/>
</dbReference>
<proteinExistence type="predicted"/>
<keyword evidence="4" id="KW-0378">Hydrolase</keyword>
<dbReference type="SUPFAM" id="SSF50494">
    <property type="entry name" value="Trypsin-like serine proteases"/>
    <property type="match status" value="1"/>
</dbReference>
<dbReference type="InterPro" id="IPR050966">
    <property type="entry name" value="Glutamyl_endopeptidase"/>
</dbReference>
<feature type="domain" description="Peptidase S1" evidence="3">
    <location>
        <begin position="88"/>
        <end position="267"/>
    </location>
</feature>
<sequence>MRVRHLAACAFAPVLVAGPLPAGAAGAADGVSQFSFGKADRSQALAYWTPERIRKADSAANEGATPRGQHPWKGPEMKTVGRLFFVNDKGEDTWCTATSVSARNRSVALTAAHCVQVPASPGNHHVSMVFVPGYHKGARPYGTYAVRAVTMPRSWEQDAKTDVAALVLDTHKGRRLADAVGAQQVAFPGRPAGRVTVFGYPDSRPEQGEQLVSCDAVAKAGAGHTQSVACGVAGGASGGPWLAHFDARTGKGTVAGLTSFGDTATNSRTTSAELLGPAAERVYERAQGL</sequence>
<dbReference type="RefSeq" id="WP_165233087.1">
    <property type="nucleotide sequence ID" value="NZ_JAAKZV010000016.1"/>
</dbReference>
<dbReference type="InterPro" id="IPR043504">
    <property type="entry name" value="Peptidase_S1_PA_chymotrypsin"/>
</dbReference>
<evidence type="ECO:0000259" key="3">
    <source>
        <dbReference type="Pfam" id="PF00089"/>
    </source>
</evidence>
<feature type="chain" id="PRO_5038961400" evidence="2">
    <location>
        <begin position="25"/>
        <end position="289"/>
    </location>
</feature>
<protein>
    <submittedName>
        <fullName evidence="4">Trypsin-like serine protease</fullName>
    </submittedName>
</protein>
<feature type="signal peptide" evidence="2">
    <location>
        <begin position="1"/>
        <end position="24"/>
    </location>
</feature>
<dbReference type="Pfam" id="PF00089">
    <property type="entry name" value="Trypsin"/>
    <property type="match status" value="1"/>
</dbReference>
<dbReference type="InterPro" id="IPR001254">
    <property type="entry name" value="Trypsin_dom"/>
</dbReference>
<name>A0A6G4TU31_9ACTN</name>
<keyword evidence="1 2" id="KW-0732">Signal</keyword>
<reference evidence="4 5" key="1">
    <citation type="submission" date="2020-02" db="EMBL/GenBank/DDBJ databases">
        <title>Whole-genome analyses of novel actinobacteria.</title>
        <authorList>
            <person name="Sahin N."/>
        </authorList>
    </citation>
    <scope>NUCLEOTIDE SEQUENCE [LARGE SCALE GENOMIC DNA]</scope>
    <source>
        <strain evidence="4 5">A7024</strain>
    </source>
</reference>
<dbReference type="GO" id="GO:0004252">
    <property type="term" value="F:serine-type endopeptidase activity"/>
    <property type="evidence" value="ECO:0007669"/>
    <property type="project" value="InterPro"/>
</dbReference>
<dbReference type="InterPro" id="IPR018114">
    <property type="entry name" value="TRYPSIN_HIS"/>
</dbReference>
<dbReference type="PROSITE" id="PS00134">
    <property type="entry name" value="TRYPSIN_HIS"/>
    <property type="match status" value="1"/>
</dbReference>
<organism evidence="4 5">
    <name type="scientific">Streptomyces coryli</name>
    <dbReference type="NCBI Taxonomy" id="1128680"/>
    <lineage>
        <taxon>Bacteria</taxon>
        <taxon>Bacillati</taxon>
        <taxon>Actinomycetota</taxon>
        <taxon>Actinomycetes</taxon>
        <taxon>Kitasatosporales</taxon>
        <taxon>Streptomycetaceae</taxon>
        <taxon>Streptomyces</taxon>
    </lineage>
</organism>
<dbReference type="AlphaFoldDB" id="A0A6G4TU31"/>
<keyword evidence="5" id="KW-1185">Reference proteome</keyword>
<accession>A0A6G4TU31</accession>
<dbReference type="InterPro" id="IPR009003">
    <property type="entry name" value="Peptidase_S1_PA"/>
</dbReference>
<evidence type="ECO:0000313" key="5">
    <source>
        <dbReference type="Proteomes" id="UP000481583"/>
    </source>
</evidence>
<evidence type="ECO:0000256" key="2">
    <source>
        <dbReference type="SAM" id="SignalP"/>
    </source>
</evidence>
<evidence type="ECO:0000256" key="1">
    <source>
        <dbReference type="ARBA" id="ARBA00022729"/>
    </source>
</evidence>
<dbReference type="PANTHER" id="PTHR15462">
    <property type="entry name" value="SERINE PROTEASE"/>
    <property type="match status" value="1"/>
</dbReference>
<dbReference type="EMBL" id="JAAKZV010000016">
    <property type="protein sequence ID" value="NGN63529.1"/>
    <property type="molecule type" value="Genomic_DNA"/>
</dbReference>